<keyword evidence="3" id="KW-1185">Reference proteome</keyword>
<dbReference type="InterPro" id="IPR009875">
    <property type="entry name" value="PilZ_domain"/>
</dbReference>
<dbReference type="Proteomes" id="UP000189818">
    <property type="component" value="Unassembled WGS sequence"/>
</dbReference>
<feature type="domain" description="PilZ" evidence="1">
    <location>
        <begin position="13"/>
        <end position="103"/>
    </location>
</feature>
<dbReference type="STRING" id="439228.SAMN06295920_105133"/>
<evidence type="ECO:0000259" key="1">
    <source>
        <dbReference type="Pfam" id="PF07238"/>
    </source>
</evidence>
<dbReference type="GO" id="GO:0035438">
    <property type="term" value="F:cyclic-di-GMP binding"/>
    <property type="evidence" value="ECO:0007669"/>
    <property type="project" value="InterPro"/>
</dbReference>
<dbReference type="Pfam" id="PF07238">
    <property type="entry name" value="PilZ"/>
    <property type="match status" value="1"/>
</dbReference>
<name>A0A1T5DF30_9SPHN</name>
<sequence length="147" mass="16027">MYSSEVQVRDGSNRRAMPRGAAAFDTRYGVPAASTRSPCRIIDISSSGARLRLYQQLPPETSIRLSLPGKGLVDAHIVWADGREAGCRFDRPLDDDTVTVLRASATERGAARSEAPDAPSWRKPGSLFSWFFVLGAWQPGKSRFSAG</sequence>
<evidence type="ECO:0000313" key="2">
    <source>
        <dbReference type="EMBL" id="SKB70133.1"/>
    </source>
</evidence>
<dbReference type="RefSeq" id="WP_079648514.1">
    <property type="nucleotide sequence ID" value="NZ_FUYM01000005.1"/>
</dbReference>
<dbReference type="SUPFAM" id="SSF141371">
    <property type="entry name" value="PilZ domain-like"/>
    <property type="match status" value="1"/>
</dbReference>
<dbReference type="AlphaFoldDB" id="A0A1T5DF30"/>
<organism evidence="2 3">
    <name type="scientific">Rhizorhabdus histidinilytica</name>
    <dbReference type="NCBI Taxonomy" id="439228"/>
    <lineage>
        <taxon>Bacteria</taxon>
        <taxon>Pseudomonadati</taxon>
        <taxon>Pseudomonadota</taxon>
        <taxon>Alphaproteobacteria</taxon>
        <taxon>Sphingomonadales</taxon>
        <taxon>Sphingomonadaceae</taxon>
        <taxon>Rhizorhabdus</taxon>
    </lineage>
</organism>
<protein>
    <submittedName>
        <fullName evidence="2">PilZ domain-containing protein</fullName>
    </submittedName>
</protein>
<dbReference type="OrthoDB" id="9795572at2"/>
<reference evidence="3" key="1">
    <citation type="submission" date="2017-02" db="EMBL/GenBank/DDBJ databases">
        <authorList>
            <person name="Varghese N."/>
            <person name="Submissions S."/>
        </authorList>
    </citation>
    <scope>NUCLEOTIDE SEQUENCE [LARGE SCALE GENOMIC DNA]</scope>
    <source>
        <strain evidence="3">UM2</strain>
    </source>
</reference>
<evidence type="ECO:0000313" key="3">
    <source>
        <dbReference type="Proteomes" id="UP000189818"/>
    </source>
</evidence>
<dbReference type="Gene3D" id="2.40.10.220">
    <property type="entry name" value="predicted glycosyltransferase like domains"/>
    <property type="match status" value="1"/>
</dbReference>
<gene>
    <name evidence="2" type="ORF">SAMN06295920_105133</name>
</gene>
<proteinExistence type="predicted"/>
<dbReference type="EMBL" id="FUYM01000005">
    <property type="protein sequence ID" value="SKB70133.1"/>
    <property type="molecule type" value="Genomic_DNA"/>
</dbReference>
<accession>A0A1T5DF30</accession>